<keyword evidence="4" id="KW-0472">Membrane</keyword>
<dbReference type="Proteomes" id="UP000603200">
    <property type="component" value="Unassembled WGS sequence"/>
</dbReference>
<dbReference type="RefSeq" id="WP_203842589.1">
    <property type="nucleotide sequence ID" value="NZ_BAAATV010000025.1"/>
</dbReference>
<dbReference type="Gene3D" id="2.60.40.1220">
    <property type="match status" value="1"/>
</dbReference>
<feature type="region of interest" description="Disordered" evidence="3">
    <location>
        <begin position="162"/>
        <end position="191"/>
    </location>
</feature>
<protein>
    <recommendedName>
        <fullName evidence="5">CopC domain-containing protein</fullName>
    </recommendedName>
</protein>
<keyword evidence="4" id="KW-1133">Transmembrane helix</keyword>
<dbReference type="Pfam" id="PF04234">
    <property type="entry name" value="CopC"/>
    <property type="match status" value="1"/>
</dbReference>
<evidence type="ECO:0000256" key="1">
    <source>
        <dbReference type="ARBA" id="ARBA00022729"/>
    </source>
</evidence>
<keyword evidence="2" id="KW-0186">Copper</keyword>
<gene>
    <name evidence="6" type="ORF">Ahu01nite_087540</name>
</gene>
<dbReference type="InterPro" id="IPR007348">
    <property type="entry name" value="CopC_dom"/>
</dbReference>
<feature type="domain" description="CopC" evidence="5">
    <location>
        <begin position="38"/>
        <end position="153"/>
    </location>
</feature>
<keyword evidence="7" id="KW-1185">Reference proteome</keyword>
<evidence type="ECO:0000259" key="5">
    <source>
        <dbReference type="Pfam" id="PF04234"/>
    </source>
</evidence>
<evidence type="ECO:0000313" key="6">
    <source>
        <dbReference type="EMBL" id="GIE25652.1"/>
    </source>
</evidence>
<evidence type="ECO:0000256" key="2">
    <source>
        <dbReference type="ARBA" id="ARBA00023008"/>
    </source>
</evidence>
<organism evidence="6 7">
    <name type="scientific">Winogradskya humida</name>
    <dbReference type="NCBI Taxonomy" id="113566"/>
    <lineage>
        <taxon>Bacteria</taxon>
        <taxon>Bacillati</taxon>
        <taxon>Actinomycetota</taxon>
        <taxon>Actinomycetes</taxon>
        <taxon>Micromonosporales</taxon>
        <taxon>Micromonosporaceae</taxon>
        <taxon>Winogradskya</taxon>
    </lineage>
</organism>
<dbReference type="InterPro" id="IPR014755">
    <property type="entry name" value="Cu-Rt/internalin_Ig-like"/>
</dbReference>
<dbReference type="EMBL" id="BOMN01000125">
    <property type="protein sequence ID" value="GIE25652.1"/>
    <property type="molecule type" value="Genomic_DNA"/>
</dbReference>
<proteinExistence type="predicted"/>
<evidence type="ECO:0000256" key="3">
    <source>
        <dbReference type="SAM" id="MobiDB-lite"/>
    </source>
</evidence>
<sequence>MGRWFAVIVAGLLVSPLLLVSLLLAPGPALAYGPALAHGGLVVTTPAEGQQLSAPADAVTLTFTEKPAPFAYFTVTAPTGARVDSGWSNAEPVPLTTPVTEYQLTEGVWQPQAYRTGFPVRVTVSHWPVPGTYVVGYHTVASDGDQVKGQLRFVYAGSPTPAPPSWQAPADQPKPELLAAAGPSAPPQAAAKPPNATSVWAWLVPVLLLTAAVLLYLTVRPPRRLTARP</sequence>
<comment type="caution">
    <text evidence="6">The sequence shown here is derived from an EMBL/GenBank/DDBJ whole genome shotgun (WGS) entry which is preliminary data.</text>
</comment>
<dbReference type="SUPFAM" id="SSF81296">
    <property type="entry name" value="E set domains"/>
    <property type="match status" value="1"/>
</dbReference>
<keyword evidence="1" id="KW-0732">Signal</keyword>
<feature type="compositionally biased region" description="Low complexity" evidence="3">
    <location>
        <begin position="179"/>
        <end position="191"/>
    </location>
</feature>
<evidence type="ECO:0000256" key="4">
    <source>
        <dbReference type="SAM" id="Phobius"/>
    </source>
</evidence>
<feature type="transmembrane region" description="Helical" evidence="4">
    <location>
        <begin position="199"/>
        <end position="219"/>
    </location>
</feature>
<accession>A0ABQ4A473</accession>
<reference evidence="6 7" key="1">
    <citation type="submission" date="2021-01" db="EMBL/GenBank/DDBJ databases">
        <title>Whole genome shotgun sequence of Actinoplanes humidus NBRC 14915.</title>
        <authorList>
            <person name="Komaki H."/>
            <person name="Tamura T."/>
        </authorList>
    </citation>
    <scope>NUCLEOTIDE SEQUENCE [LARGE SCALE GENOMIC DNA]</scope>
    <source>
        <strain evidence="6 7">NBRC 14915</strain>
    </source>
</reference>
<keyword evidence="4" id="KW-0812">Transmembrane</keyword>
<dbReference type="InterPro" id="IPR014756">
    <property type="entry name" value="Ig_E-set"/>
</dbReference>
<name>A0ABQ4A473_9ACTN</name>
<evidence type="ECO:0000313" key="7">
    <source>
        <dbReference type="Proteomes" id="UP000603200"/>
    </source>
</evidence>